<protein>
    <recommendedName>
        <fullName evidence="5">fructokinase</fullName>
        <ecNumber evidence="5">2.7.1.4</ecNumber>
    </recommendedName>
</protein>
<evidence type="ECO:0000256" key="2">
    <source>
        <dbReference type="ARBA" id="ARBA00022723"/>
    </source>
</evidence>
<evidence type="ECO:0000256" key="5">
    <source>
        <dbReference type="ARBA" id="ARBA00038887"/>
    </source>
</evidence>
<evidence type="ECO:0000256" key="6">
    <source>
        <dbReference type="ARBA" id="ARBA00048451"/>
    </source>
</evidence>
<name>A0ABY8MII9_9SPIO</name>
<accession>A0ABY8MII9</accession>
<keyword evidence="3" id="KW-0862">Zinc</keyword>
<dbReference type="Pfam" id="PF00480">
    <property type="entry name" value="ROK"/>
    <property type="match status" value="1"/>
</dbReference>
<dbReference type="PANTHER" id="PTHR42742:SF3">
    <property type="entry name" value="FRUCTOKINASE"/>
    <property type="match status" value="1"/>
</dbReference>
<dbReference type="PROSITE" id="PS01125">
    <property type="entry name" value="ROK"/>
    <property type="match status" value="1"/>
</dbReference>
<keyword evidence="2" id="KW-0479">Metal-binding</keyword>
<keyword evidence="4" id="KW-0460">Magnesium</keyword>
<dbReference type="InterPro" id="IPR043129">
    <property type="entry name" value="ATPase_NBD"/>
</dbReference>
<gene>
    <name evidence="7" type="ORF">P0082_02680</name>
</gene>
<comment type="catalytic activity">
    <reaction evidence="6">
        <text>D-fructose + ATP = D-fructose 6-phosphate + ADP + H(+)</text>
        <dbReference type="Rhea" id="RHEA:16125"/>
        <dbReference type="ChEBI" id="CHEBI:15378"/>
        <dbReference type="ChEBI" id="CHEBI:30616"/>
        <dbReference type="ChEBI" id="CHEBI:37721"/>
        <dbReference type="ChEBI" id="CHEBI:61527"/>
        <dbReference type="ChEBI" id="CHEBI:456216"/>
        <dbReference type="EC" id="2.7.1.4"/>
    </reaction>
</comment>
<dbReference type="InterPro" id="IPR051804">
    <property type="entry name" value="Carb_Metab_Reg_Kinase/Isom"/>
</dbReference>
<dbReference type="RefSeq" id="WP_326927976.1">
    <property type="nucleotide sequence ID" value="NZ_CP123443.1"/>
</dbReference>
<evidence type="ECO:0000313" key="8">
    <source>
        <dbReference type="Proteomes" id="UP001228690"/>
    </source>
</evidence>
<evidence type="ECO:0000313" key="7">
    <source>
        <dbReference type="EMBL" id="WGK69787.1"/>
    </source>
</evidence>
<keyword evidence="8" id="KW-1185">Reference proteome</keyword>
<dbReference type="EMBL" id="CP123443">
    <property type="protein sequence ID" value="WGK69787.1"/>
    <property type="molecule type" value="Genomic_DNA"/>
</dbReference>
<dbReference type="EC" id="2.7.1.4" evidence="5"/>
<dbReference type="InterPro" id="IPR000600">
    <property type="entry name" value="ROK"/>
</dbReference>
<dbReference type="Gene3D" id="3.30.420.40">
    <property type="match status" value="2"/>
</dbReference>
<organism evidence="7 8">
    <name type="scientific">Candidatus Haliotispira prima</name>
    <dbReference type="NCBI Taxonomy" id="3034016"/>
    <lineage>
        <taxon>Bacteria</taxon>
        <taxon>Pseudomonadati</taxon>
        <taxon>Spirochaetota</taxon>
        <taxon>Spirochaetia</taxon>
        <taxon>Spirochaetales</taxon>
        <taxon>Spirochaetaceae</taxon>
        <taxon>Candidatus Haliotispira</taxon>
    </lineage>
</organism>
<dbReference type="CDD" id="cd24067">
    <property type="entry name" value="ASKHA_NBD_ROK_BsFRK-like"/>
    <property type="match status" value="1"/>
</dbReference>
<dbReference type="Proteomes" id="UP001228690">
    <property type="component" value="Chromosome"/>
</dbReference>
<dbReference type="SUPFAM" id="SSF53067">
    <property type="entry name" value="Actin-like ATPase domain"/>
    <property type="match status" value="1"/>
</dbReference>
<sequence length="321" mass="35349">MTTHTKHIFGTIETGGTKTKCGLGLYDQKKKTMPKILDQVQFPTTTPDETMGRIIDYFSRKQTALENSPTAKKYQASEMSAIGVACFGPLNPNPESRTFGYITTTPKPHWENYNFVGALKQKFRIPIGWDTDVNAPALAESLWGCAQGVDPVLYITVGTGLGGGAVVNGRPVHGLLHPEMGHILVRNHQHDGFKGCCPYHDYCLEGMASGTSLKQRWGHTVTEFEPGHVAWEIEAYYLAQGLQSYIMTLSPKKIMLGGGVMQQEQLFPLVREQLKDLLNGYLQVPEFELAESMEDYICPPELGDDAGLYGGLALAAQAYNS</sequence>
<comment type="cofactor">
    <cofactor evidence="1">
        <name>Mg(2+)</name>
        <dbReference type="ChEBI" id="CHEBI:18420"/>
    </cofactor>
</comment>
<proteinExistence type="predicted"/>
<dbReference type="PANTHER" id="PTHR42742">
    <property type="entry name" value="TRANSCRIPTIONAL REPRESSOR MPRA"/>
    <property type="match status" value="1"/>
</dbReference>
<evidence type="ECO:0000256" key="1">
    <source>
        <dbReference type="ARBA" id="ARBA00001946"/>
    </source>
</evidence>
<evidence type="ECO:0000256" key="3">
    <source>
        <dbReference type="ARBA" id="ARBA00022833"/>
    </source>
</evidence>
<dbReference type="InterPro" id="IPR049874">
    <property type="entry name" value="ROK_cs"/>
</dbReference>
<reference evidence="7 8" key="1">
    <citation type="submission" date="2023-04" db="EMBL/GenBank/DDBJ databases">
        <title>Spirochaete genome identified in red abalone sample constitutes a novel genus.</title>
        <authorList>
            <person name="Sharma S.P."/>
            <person name="Purcell C.M."/>
            <person name="Hyde J.R."/>
            <person name="Severin A.J."/>
        </authorList>
    </citation>
    <scope>NUCLEOTIDE SEQUENCE [LARGE SCALE GENOMIC DNA]</scope>
    <source>
        <strain evidence="7 8">SP-2023</strain>
    </source>
</reference>
<evidence type="ECO:0000256" key="4">
    <source>
        <dbReference type="ARBA" id="ARBA00022842"/>
    </source>
</evidence>